<dbReference type="GO" id="GO:0005737">
    <property type="term" value="C:cytoplasm"/>
    <property type="evidence" value="ECO:0007669"/>
    <property type="project" value="UniProtKB-SubCell"/>
</dbReference>
<dbReference type="RefSeq" id="WP_081149413.1">
    <property type="nucleotide sequence ID" value="NZ_CP020465.1"/>
</dbReference>
<dbReference type="Proteomes" id="UP000202259">
    <property type="component" value="Chromosome"/>
</dbReference>
<dbReference type="Gene3D" id="2.40.240.20">
    <property type="entry name" value="Hypothetical PUA domain-like, domain 1"/>
    <property type="match status" value="1"/>
</dbReference>
<keyword evidence="9 12" id="KW-0949">S-adenosyl-L-methionine</keyword>
<dbReference type="CDD" id="cd18084">
    <property type="entry name" value="RsmE-like"/>
    <property type="match status" value="1"/>
</dbReference>
<dbReference type="InterPro" id="IPR046887">
    <property type="entry name" value="RsmE_PUA-like"/>
</dbReference>
<dbReference type="Pfam" id="PF04452">
    <property type="entry name" value="Methyltrans_RNA"/>
    <property type="match status" value="1"/>
</dbReference>
<evidence type="ECO:0000256" key="8">
    <source>
        <dbReference type="ARBA" id="ARBA00022679"/>
    </source>
</evidence>
<dbReference type="PIRSF" id="PIRSF015601">
    <property type="entry name" value="MTase_slr0722"/>
    <property type="match status" value="1"/>
</dbReference>
<evidence type="ECO:0000256" key="7">
    <source>
        <dbReference type="ARBA" id="ARBA00022603"/>
    </source>
</evidence>
<dbReference type="NCBIfam" id="NF008692">
    <property type="entry name" value="PRK11713.1-5"/>
    <property type="match status" value="1"/>
</dbReference>
<comment type="subcellular location">
    <subcellularLocation>
        <location evidence="1 12">Cytoplasm</location>
    </subcellularLocation>
</comment>
<keyword evidence="5 12" id="KW-0963">Cytoplasm</keyword>
<evidence type="ECO:0000256" key="1">
    <source>
        <dbReference type="ARBA" id="ARBA00004496"/>
    </source>
</evidence>
<dbReference type="GO" id="GO:0070042">
    <property type="term" value="F:rRNA (uridine-N3-)-methyltransferase activity"/>
    <property type="evidence" value="ECO:0007669"/>
    <property type="project" value="TreeGrafter"/>
</dbReference>
<evidence type="ECO:0000256" key="12">
    <source>
        <dbReference type="PIRNR" id="PIRNR015601"/>
    </source>
</evidence>
<dbReference type="NCBIfam" id="TIGR00046">
    <property type="entry name" value="RsmE family RNA methyltransferase"/>
    <property type="match status" value="1"/>
</dbReference>
<dbReference type="OrthoDB" id="9815641at2"/>
<protein>
    <recommendedName>
        <fullName evidence="4 12">Ribosomal RNA small subunit methyltransferase E</fullName>
        <ecNumber evidence="3 12">2.1.1.193</ecNumber>
    </recommendedName>
</protein>
<comment type="similarity">
    <text evidence="2 12">Belongs to the RNA methyltransferase RsmE family.</text>
</comment>
<sequence length="248" mass="27343">MRNPRIYQAQAFEVGQSQALNDDAFGHIVRVLRLKNGDDITLFNGVAEQAGYFEYQAKLVNVGKKSADVEIIAKELVANESPLNIHLAQGISRGDRMDFTLQKSVELGVNTITPIFTERCGVKLSGERLEKKHQQWQKIVNSACEQSGRCAVPIVAAPIYLDQWLQQESTALKLNLHPKAEHSIMSLPIENQRVRLLIGPEGGLSDDEIASANTAGFHDVLLGPRVLRTETAALTAITALQCRYGDLN</sequence>
<dbReference type="GO" id="GO:0070475">
    <property type="term" value="P:rRNA base methylation"/>
    <property type="evidence" value="ECO:0007669"/>
    <property type="project" value="TreeGrafter"/>
</dbReference>
<dbReference type="InterPro" id="IPR029026">
    <property type="entry name" value="tRNA_m1G_MTases_N"/>
</dbReference>
<dbReference type="SUPFAM" id="SSF75217">
    <property type="entry name" value="alpha/beta knot"/>
    <property type="match status" value="1"/>
</dbReference>
<keyword evidence="7 12" id="KW-0489">Methyltransferase</keyword>
<evidence type="ECO:0000313" key="16">
    <source>
        <dbReference type="Proteomes" id="UP000202259"/>
    </source>
</evidence>
<dbReference type="Gene3D" id="3.40.1280.10">
    <property type="match status" value="1"/>
</dbReference>
<dbReference type="AlphaFoldDB" id="A0A222G6L4"/>
<keyword evidence="16" id="KW-1185">Reference proteome</keyword>
<evidence type="ECO:0000259" key="13">
    <source>
        <dbReference type="Pfam" id="PF04452"/>
    </source>
</evidence>
<evidence type="ECO:0000256" key="2">
    <source>
        <dbReference type="ARBA" id="ARBA00005528"/>
    </source>
</evidence>
<dbReference type="SUPFAM" id="SSF88697">
    <property type="entry name" value="PUA domain-like"/>
    <property type="match status" value="1"/>
</dbReference>
<evidence type="ECO:0000256" key="6">
    <source>
        <dbReference type="ARBA" id="ARBA00022552"/>
    </source>
</evidence>
<evidence type="ECO:0000313" key="15">
    <source>
        <dbReference type="EMBL" id="ASP47004.1"/>
    </source>
</evidence>
<evidence type="ECO:0000256" key="9">
    <source>
        <dbReference type="ARBA" id="ARBA00022691"/>
    </source>
</evidence>
<comment type="catalytic activity">
    <reaction evidence="11 12">
        <text>uridine(1498) in 16S rRNA + S-adenosyl-L-methionine = N(3)-methyluridine(1498) in 16S rRNA + S-adenosyl-L-homocysteine + H(+)</text>
        <dbReference type="Rhea" id="RHEA:42920"/>
        <dbReference type="Rhea" id="RHEA-COMP:10283"/>
        <dbReference type="Rhea" id="RHEA-COMP:10284"/>
        <dbReference type="ChEBI" id="CHEBI:15378"/>
        <dbReference type="ChEBI" id="CHEBI:57856"/>
        <dbReference type="ChEBI" id="CHEBI:59789"/>
        <dbReference type="ChEBI" id="CHEBI:65315"/>
        <dbReference type="ChEBI" id="CHEBI:74502"/>
        <dbReference type="EC" id="2.1.1.193"/>
    </reaction>
</comment>
<dbReference type="InterPro" id="IPR006700">
    <property type="entry name" value="RsmE"/>
</dbReference>
<dbReference type="InterPro" id="IPR015947">
    <property type="entry name" value="PUA-like_sf"/>
</dbReference>
<dbReference type="Pfam" id="PF20260">
    <property type="entry name" value="PUA_4"/>
    <property type="match status" value="1"/>
</dbReference>
<dbReference type="EC" id="2.1.1.193" evidence="3 12"/>
<dbReference type="EMBL" id="CP020465">
    <property type="protein sequence ID" value="ASP47004.1"/>
    <property type="molecule type" value="Genomic_DNA"/>
</dbReference>
<evidence type="ECO:0000256" key="4">
    <source>
        <dbReference type="ARBA" id="ARBA00013673"/>
    </source>
</evidence>
<feature type="domain" description="Ribosomal RNA small subunit methyltransferase E PUA-like" evidence="14">
    <location>
        <begin position="20"/>
        <end position="72"/>
    </location>
</feature>
<dbReference type="KEGG" id="cber:B5D82_03965"/>
<evidence type="ECO:0000256" key="10">
    <source>
        <dbReference type="ARBA" id="ARBA00025699"/>
    </source>
</evidence>
<dbReference type="FunFam" id="3.40.1280.10:FF:000007">
    <property type="entry name" value="Ribosomal RNA small subunit methyltransferase E"/>
    <property type="match status" value="1"/>
</dbReference>
<organism evidence="15 16">
    <name type="scientific">Cognaticolwellia beringensis</name>
    <dbReference type="NCBI Taxonomy" id="1967665"/>
    <lineage>
        <taxon>Bacteria</taxon>
        <taxon>Pseudomonadati</taxon>
        <taxon>Pseudomonadota</taxon>
        <taxon>Gammaproteobacteria</taxon>
        <taxon>Alteromonadales</taxon>
        <taxon>Colwelliaceae</taxon>
        <taxon>Cognaticolwellia</taxon>
    </lineage>
</organism>
<comment type="function">
    <text evidence="10 12">Specifically methylates the N3 position of the uracil ring of uridine 1498 (m3U1498) in 16S rRNA. Acts on the fully assembled 30S ribosomal subunit.</text>
</comment>
<dbReference type="InterPro" id="IPR029028">
    <property type="entry name" value="Alpha/beta_knot_MTases"/>
</dbReference>
<accession>A0A222G6L4</accession>
<keyword evidence="6 12" id="KW-0698">rRNA processing</keyword>
<evidence type="ECO:0000256" key="5">
    <source>
        <dbReference type="ARBA" id="ARBA00022490"/>
    </source>
</evidence>
<dbReference type="InterPro" id="IPR046886">
    <property type="entry name" value="RsmE_MTase_dom"/>
</dbReference>
<gene>
    <name evidence="15" type="ORF">B5D82_03965</name>
</gene>
<dbReference type="PANTHER" id="PTHR30027:SF3">
    <property type="entry name" value="16S RRNA (URACIL(1498)-N(3))-METHYLTRANSFERASE"/>
    <property type="match status" value="1"/>
</dbReference>
<keyword evidence="8 12" id="KW-0808">Transferase</keyword>
<evidence type="ECO:0000256" key="3">
    <source>
        <dbReference type="ARBA" id="ARBA00012328"/>
    </source>
</evidence>
<dbReference type="PANTHER" id="PTHR30027">
    <property type="entry name" value="RIBOSOMAL RNA SMALL SUBUNIT METHYLTRANSFERASE E"/>
    <property type="match status" value="1"/>
</dbReference>
<dbReference type="NCBIfam" id="NF008690">
    <property type="entry name" value="PRK11713.1-1"/>
    <property type="match status" value="1"/>
</dbReference>
<feature type="domain" description="Ribosomal RNA small subunit methyltransferase E methyltransferase" evidence="13">
    <location>
        <begin position="79"/>
        <end position="241"/>
    </location>
</feature>
<reference evidence="15 16" key="1">
    <citation type="submission" date="2017-08" db="EMBL/GenBank/DDBJ databases">
        <title>Complete genome of Colwellia sp. NB097-1, a psychrophile bacterium ioslated from Bering Sea.</title>
        <authorList>
            <person name="Chen X."/>
        </authorList>
    </citation>
    <scope>NUCLEOTIDE SEQUENCE [LARGE SCALE GENOMIC DNA]</scope>
    <source>
        <strain evidence="15 16">NB097-1</strain>
    </source>
</reference>
<proteinExistence type="inferred from homology"/>
<evidence type="ECO:0000259" key="14">
    <source>
        <dbReference type="Pfam" id="PF20260"/>
    </source>
</evidence>
<name>A0A222G6L4_9GAMM</name>
<evidence type="ECO:0000256" key="11">
    <source>
        <dbReference type="ARBA" id="ARBA00047944"/>
    </source>
</evidence>